<accession>A0A2P8HX51</accession>
<name>A0A2P8HX51_9BACI</name>
<dbReference type="EMBL" id="PYAV01000002">
    <property type="protein sequence ID" value="PSL50792.1"/>
    <property type="molecule type" value="Genomic_DNA"/>
</dbReference>
<gene>
    <name evidence="2" type="ORF">B0H94_10268</name>
</gene>
<dbReference type="InterPro" id="IPR055571">
    <property type="entry name" value="DUF7147"/>
</dbReference>
<dbReference type="OrthoDB" id="2427086at2"/>
<feature type="domain" description="DUF7147" evidence="1">
    <location>
        <begin position="1"/>
        <end position="124"/>
    </location>
</feature>
<evidence type="ECO:0000313" key="3">
    <source>
        <dbReference type="Proteomes" id="UP000242310"/>
    </source>
</evidence>
<dbReference type="Pfam" id="PF23648">
    <property type="entry name" value="DUF7147"/>
    <property type="match status" value="1"/>
</dbReference>
<evidence type="ECO:0000313" key="2">
    <source>
        <dbReference type="EMBL" id="PSL50792.1"/>
    </source>
</evidence>
<organism evidence="2 3">
    <name type="scientific">Salsuginibacillus halophilus</name>
    <dbReference type="NCBI Taxonomy" id="517424"/>
    <lineage>
        <taxon>Bacteria</taxon>
        <taxon>Bacillati</taxon>
        <taxon>Bacillota</taxon>
        <taxon>Bacilli</taxon>
        <taxon>Bacillales</taxon>
        <taxon>Bacillaceae</taxon>
        <taxon>Salsuginibacillus</taxon>
    </lineage>
</organism>
<protein>
    <recommendedName>
        <fullName evidence="1">DUF7147 domain-containing protein</fullName>
    </recommendedName>
</protein>
<comment type="caution">
    <text evidence="2">The sequence shown here is derived from an EMBL/GenBank/DDBJ whole genome shotgun (WGS) entry which is preliminary data.</text>
</comment>
<proteinExistence type="predicted"/>
<reference evidence="2 3" key="1">
    <citation type="submission" date="2018-03" db="EMBL/GenBank/DDBJ databases">
        <title>Genomic Encyclopedia of Type Strains, Phase III (KMG-III): the genomes of soil and plant-associated and newly described type strains.</title>
        <authorList>
            <person name="Whitman W."/>
        </authorList>
    </citation>
    <scope>NUCLEOTIDE SEQUENCE [LARGE SCALE GENOMIC DNA]</scope>
    <source>
        <strain evidence="2 3">CGMCC 1.07653</strain>
    </source>
</reference>
<keyword evidence="3" id="KW-1185">Reference proteome</keyword>
<dbReference type="RefSeq" id="WP_106587518.1">
    <property type="nucleotide sequence ID" value="NZ_PYAV01000002.1"/>
</dbReference>
<dbReference type="Proteomes" id="UP000242310">
    <property type="component" value="Unassembled WGS sequence"/>
</dbReference>
<evidence type="ECO:0000259" key="1">
    <source>
        <dbReference type="Pfam" id="PF23648"/>
    </source>
</evidence>
<dbReference type="AlphaFoldDB" id="A0A2P8HX51"/>
<sequence>MIQQFIELGEGRADVYELVSLIETKKDAAEHLLRLETEKSGRRVVSYILVCAPAGGKFQPLYVCLEGIPHPEDQANERSRMIEAAAEKHHVPLASFAVKPSSEFYERDLFYQHLIGVLRMNLLIPRWQ</sequence>